<dbReference type="InterPro" id="IPR006439">
    <property type="entry name" value="HAD-SF_hydro_IA"/>
</dbReference>
<dbReference type="Gene3D" id="1.20.120.1600">
    <property type="match status" value="1"/>
</dbReference>
<dbReference type="PANTHER" id="PTHR46470:SF2">
    <property type="entry name" value="GLYCERALDEHYDE 3-PHOSPHATE PHOSPHATASE"/>
    <property type="match status" value="1"/>
</dbReference>
<dbReference type="InterPro" id="IPR023214">
    <property type="entry name" value="HAD_sf"/>
</dbReference>
<keyword evidence="2" id="KW-0479">Metal-binding</keyword>
<dbReference type="KEGG" id="kbs:EPA93_34965"/>
<dbReference type="SFLD" id="SFLDS00003">
    <property type="entry name" value="Haloacid_Dehalogenase"/>
    <property type="match status" value="1"/>
</dbReference>
<feature type="compositionally biased region" description="Basic and acidic residues" evidence="5">
    <location>
        <begin position="290"/>
        <end position="300"/>
    </location>
</feature>
<dbReference type="OrthoDB" id="142397at2"/>
<evidence type="ECO:0000313" key="6">
    <source>
        <dbReference type="EMBL" id="QBD80893.1"/>
    </source>
</evidence>
<dbReference type="PANTHER" id="PTHR46470">
    <property type="entry name" value="N-ACYLNEURAMINATE-9-PHOSPHATASE"/>
    <property type="match status" value="1"/>
</dbReference>
<feature type="region of interest" description="Disordered" evidence="5">
    <location>
        <begin position="280"/>
        <end position="312"/>
    </location>
</feature>
<dbReference type="SUPFAM" id="SSF56784">
    <property type="entry name" value="HAD-like"/>
    <property type="match status" value="1"/>
</dbReference>
<dbReference type="AlphaFoldDB" id="A0A4P6JZG9"/>
<evidence type="ECO:0000313" key="7">
    <source>
        <dbReference type="Proteomes" id="UP000290365"/>
    </source>
</evidence>
<dbReference type="Gene3D" id="3.40.50.1000">
    <property type="entry name" value="HAD superfamily/HAD-like"/>
    <property type="match status" value="1"/>
</dbReference>
<dbReference type="GO" id="GO:0016791">
    <property type="term" value="F:phosphatase activity"/>
    <property type="evidence" value="ECO:0007669"/>
    <property type="project" value="TreeGrafter"/>
</dbReference>
<dbReference type="Pfam" id="PF00702">
    <property type="entry name" value="Hydrolase"/>
    <property type="match status" value="1"/>
</dbReference>
<gene>
    <name evidence="6" type="ORF">EPA93_34965</name>
</gene>
<evidence type="ECO:0000256" key="4">
    <source>
        <dbReference type="ARBA" id="ARBA00022842"/>
    </source>
</evidence>
<dbReference type="InterPro" id="IPR036412">
    <property type="entry name" value="HAD-like_sf"/>
</dbReference>
<dbReference type="NCBIfam" id="TIGR01549">
    <property type="entry name" value="HAD-SF-IA-v1"/>
    <property type="match status" value="1"/>
</dbReference>
<keyword evidence="7" id="KW-1185">Reference proteome</keyword>
<reference evidence="6 7" key="1">
    <citation type="submission" date="2019-01" db="EMBL/GenBank/DDBJ databases">
        <title>Ktedonosporobacter rubrisoli SCAWS-G2.</title>
        <authorList>
            <person name="Huang Y."/>
            <person name="Yan B."/>
        </authorList>
    </citation>
    <scope>NUCLEOTIDE SEQUENCE [LARGE SCALE GENOMIC DNA]</scope>
    <source>
        <strain evidence="6 7">SCAWS-G2</strain>
    </source>
</reference>
<evidence type="ECO:0000256" key="2">
    <source>
        <dbReference type="ARBA" id="ARBA00022723"/>
    </source>
</evidence>
<proteinExistence type="predicted"/>
<dbReference type="EMBL" id="CP035758">
    <property type="protein sequence ID" value="QBD80893.1"/>
    <property type="molecule type" value="Genomic_DNA"/>
</dbReference>
<evidence type="ECO:0000256" key="5">
    <source>
        <dbReference type="SAM" id="MobiDB-lite"/>
    </source>
</evidence>
<dbReference type="GO" id="GO:0044281">
    <property type="term" value="P:small molecule metabolic process"/>
    <property type="evidence" value="ECO:0007669"/>
    <property type="project" value="UniProtKB-ARBA"/>
</dbReference>
<dbReference type="Proteomes" id="UP000290365">
    <property type="component" value="Chromosome"/>
</dbReference>
<dbReference type="SFLD" id="SFLDG01129">
    <property type="entry name" value="C1.5:_HAD__Beta-PGM__Phosphata"/>
    <property type="match status" value="1"/>
</dbReference>
<dbReference type="InterPro" id="IPR051400">
    <property type="entry name" value="HAD-like_hydrolase"/>
</dbReference>
<evidence type="ECO:0000256" key="1">
    <source>
        <dbReference type="ARBA" id="ARBA00001946"/>
    </source>
</evidence>
<evidence type="ECO:0000256" key="3">
    <source>
        <dbReference type="ARBA" id="ARBA00022801"/>
    </source>
</evidence>
<keyword evidence="3 6" id="KW-0378">Hydrolase</keyword>
<keyword evidence="4" id="KW-0460">Magnesium</keyword>
<organism evidence="6 7">
    <name type="scientific">Ktedonosporobacter rubrisoli</name>
    <dbReference type="NCBI Taxonomy" id="2509675"/>
    <lineage>
        <taxon>Bacteria</taxon>
        <taxon>Bacillati</taxon>
        <taxon>Chloroflexota</taxon>
        <taxon>Ktedonobacteria</taxon>
        <taxon>Ktedonobacterales</taxon>
        <taxon>Ktedonosporobacteraceae</taxon>
        <taxon>Ktedonosporobacter</taxon>
    </lineage>
</organism>
<comment type="cofactor">
    <cofactor evidence="1">
        <name>Mg(2+)</name>
        <dbReference type="ChEBI" id="CHEBI:18420"/>
    </cofactor>
</comment>
<sequence length="374" mass="41945">MSCSWHPGHVSPLCQARHISVFRGNWRKRLPRSVHSRSEKNIRCILFDFGDTLWTRVRGVAWKSIEDAGNQAALTILRDHLGSETLPSIEPILLGRQIRKALRIQIRWLLFEEPDYEPDFALATVDALQVLGFPRVDMSVAALVFEALRIRIPRSRALYDDVHSTLSELKRRGFALGVVTNRDYGGPPFLEDLQQMGLLEYFEPQHIAVSAELRARKPNSALFLHALNMLNVPPEEAAMVGDALQADVKGARRLNMFAVWKPSPELLKVAQEAKLQAQQAACAQEGQASRPEKEERHQPALEENSADGQKPITGLSVLEKSAASAELISDEELLEFELRSRDIEPGPQGYGELKPDLIIRSLSELLDVFIEVGK</sequence>
<protein>
    <submittedName>
        <fullName evidence="6">HAD family hydrolase</fullName>
    </submittedName>
</protein>
<dbReference type="GO" id="GO:0046872">
    <property type="term" value="F:metal ion binding"/>
    <property type="evidence" value="ECO:0007669"/>
    <property type="project" value="UniProtKB-KW"/>
</dbReference>
<accession>A0A4P6JZG9</accession>
<name>A0A4P6JZG9_KTERU</name>